<organism evidence="3 4">
    <name type="scientific">Roseofilum reptotaenium AO1-A</name>
    <dbReference type="NCBI Taxonomy" id="1925591"/>
    <lineage>
        <taxon>Bacteria</taxon>
        <taxon>Bacillati</taxon>
        <taxon>Cyanobacteriota</taxon>
        <taxon>Cyanophyceae</taxon>
        <taxon>Desertifilales</taxon>
        <taxon>Desertifilaceae</taxon>
        <taxon>Roseofilum</taxon>
    </lineage>
</organism>
<evidence type="ECO:0000256" key="1">
    <source>
        <dbReference type="SAM" id="MobiDB-lite"/>
    </source>
</evidence>
<dbReference type="AlphaFoldDB" id="A0A1L9QL07"/>
<dbReference type="Proteomes" id="UP000183940">
    <property type="component" value="Unassembled WGS sequence"/>
</dbReference>
<keyword evidence="4" id="KW-1185">Reference proteome</keyword>
<dbReference type="PANTHER" id="PTHR39639:SF1">
    <property type="entry name" value="DUF262 DOMAIN-CONTAINING PROTEIN"/>
    <property type="match status" value="1"/>
</dbReference>
<comment type="caution">
    <text evidence="3">The sequence shown here is derived from an EMBL/GenBank/DDBJ whole genome shotgun (WGS) entry which is preliminary data.</text>
</comment>
<evidence type="ECO:0000259" key="2">
    <source>
        <dbReference type="Pfam" id="PF03235"/>
    </source>
</evidence>
<sequence length="380" mass="45089">MDNFTEENIEAVDDTNNLNREDIEGNEEEVNRPFDPTTIRVETRKMTIDLVLARINHRELDLAPDFQRQSDIWKNSSKIRLIESILIHIPLPAFYMDGSNDDRWLVVDGLQRLTTLKEFIIDQKFELAKLQYLKELENKKYDQLPRKYQRRILETELTFFIIEEGTPPAVKFEIFDRINSNGVALNSQELRHAHYQGKVTKFLDKLSQMHEFDEVTQFSKSRKKRRMIDREFILGFLSYTIHNYQDFKKFDSRKEFLVNTMIKINKEISEDRLIEIERDFKKSMIAARDIFGENAFRKMSNNQTRSYPINQSLFEAWSVNFSQLSEDQIQILVDRKNQIIEKFSDLAESDSDFLESISQVNVKVETRFESIKNIIAEVLQ</sequence>
<dbReference type="EMBL" id="MLAW01000055">
    <property type="protein sequence ID" value="OJJ18408.1"/>
    <property type="molecule type" value="Genomic_DNA"/>
</dbReference>
<evidence type="ECO:0000313" key="3">
    <source>
        <dbReference type="EMBL" id="OJJ18408.1"/>
    </source>
</evidence>
<dbReference type="Pfam" id="PF03235">
    <property type="entry name" value="GmrSD_N"/>
    <property type="match status" value="1"/>
</dbReference>
<feature type="domain" description="GmrSD restriction endonucleases N-terminal" evidence="2">
    <location>
        <begin position="61"/>
        <end position="195"/>
    </location>
</feature>
<dbReference type="STRING" id="1925591.BI308_22195"/>
<gene>
    <name evidence="3" type="ORF">BI308_22195</name>
</gene>
<protein>
    <recommendedName>
        <fullName evidence="2">GmrSD restriction endonucleases N-terminal domain-containing protein</fullName>
    </recommendedName>
</protein>
<feature type="region of interest" description="Disordered" evidence="1">
    <location>
        <begin position="1"/>
        <end position="31"/>
    </location>
</feature>
<dbReference type="PANTHER" id="PTHR39639">
    <property type="entry name" value="CHROMOSOME 16, WHOLE GENOME SHOTGUN SEQUENCE"/>
    <property type="match status" value="1"/>
</dbReference>
<reference evidence="3" key="1">
    <citation type="submission" date="2016-10" db="EMBL/GenBank/DDBJ databases">
        <title>CRISPR-Cas defence system in Roseofilum reptotaenium: evidence of a bacteriophage-cyanobacterium arms race in the coral black band disease.</title>
        <authorList>
            <person name="Buerger P."/>
            <person name="Wood-Charlson E.M."/>
            <person name="Weynberg K.D."/>
            <person name="Willis B."/>
            <person name="Van Oppen M.J."/>
        </authorList>
    </citation>
    <scope>NUCLEOTIDE SEQUENCE [LARGE SCALE GENOMIC DNA]</scope>
    <source>
        <strain evidence="3">AO1-A</strain>
    </source>
</reference>
<dbReference type="InterPro" id="IPR004919">
    <property type="entry name" value="GmrSD_N"/>
</dbReference>
<feature type="compositionally biased region" description="Acidic residues" evidence="1">
    <location>
        <begin position="1"/>
        <end position="13"/>
    </location>
</feature>
<name>A0A1L9QL07_9CYAN</name>
<accession>A0A1L9QL07</accession>
<evidence type="ECO:0000313" key="4">
    <source>
        <dbReference type="Proteomes" id="UP000183940"/>
    </source>
</evidence>
<proteinExistence type="predicted"/>